<sequence>MVTSFAFRNPLKLKVVVRFRSLEKPKEDELCLELSKLHNYDDVVERVARHLGLDDPSKIRLTSRNCYSQQPKAQPIKRLYRRREESKKERESEEELAVAKSILSPHRRRRLAVATVLQPPWPLPLLQPFEENIALYAYVSQREALPSLYSLIGLGEHIKKRPPLATSEKVLYGRGGGRGRGHMDHTSTS</sequence>
<evidence type="ECO:0000313" key="5">
    <source>
        <dbReference type="Proteomes" id="UP000593564"/>
    </source>
</evidence>
<keyword evidence="5" id="KW-1185">Reference proteome</keyword>
<evidence type="ECO:0000256" key="1">
    <source>
        <dbReference type="ARBA" id="ARBA00022786"/>
    </source>
</evidence>
<keyword evidence="1" id="KW-0833">Ubl conjugation pathway</keyword>
<dbReference type="Gene3D" id="3.10.20.90">
    <property type="entry name" value="Phosphatidylinositol 3-kinase Catalytic Subunit, Chain A, domain 1"/>
    <property type="match status" value="1"/>
</dbReference>
<reference evidence="4 5" key="2">
    <citation type="submission" date="2020-07" db="EMBL/GenBank/DDBJ databases">
        <title>Genome assembly of wild tea tree DASZ reveals pedigree and selection history of tea varieties.</title>
        <authorList>
            <person name="Zhang W."/>
        </authorList>
    </citation>
    <scope>NUCLEOTIDE SEQUENCE [LARGE SCALE GENOMIC DNA]</scope>
    <source>
        <strain evidence="5">cv. G240</strain>
        <tissue evidence="4">Leaf</tissue>
    </source>
</reference>
<comment type="caution">
    <text evidence="4">The sequence shown here is derived from an EMBL/GenBank/DDBJ whole genome shotgun (WGS) entry which is preliminary data.</text>
</comment>
<dbReference type="GO" id="GO:0140096">
    <property type="term" value="F:catalytic activity, acting on a protein"/>
    <property type="evidence" value="ECO:0007669"/>
    <property type="project" value="UniProtKB-ARBA"/>
</dbReference>
<dbReference type="InterPro" id="IPR024729">
    <property type="entry name" value="USP7_ICP0-binding_dom"/>
</dbReference>
<proteinExistence type="predicted"/>
<dbReference type="Pfam" id="PF12436">
    <property type="entry name" value="USP7_ICP0_bdg"/>
    <property type="match status" value="1"/>
</dbReference>
<feature type="region of interest" description="Disordered" evidence="2">
    <location>
        <begin position="169"/>
        <end position="189"/>
    </location>
</feature>
<dbReference type="EMBL" id="JACBKZ010000003">
    <property type="protein sequence ID" value="KAF5955274.1"/>
    <property type="molecule type" value="Genomic_DNA"/>
</dbReference>
<accession>A0A7J7HTA8</accession>
<dbReference type="AlphaFoldDB" id="A0A7J7HTA8"/>
<evidence type="ECO:0000259" key="3">
    <source>
        <dbReference type="Pfam" id="PF12436"/>
    </source>
</evidence>
<feature type="domain" description="Ubiquitin carboxyl-terminal hydrolase 7 ICP0-binding" evidence="3">
    <location>
        <begin position="10"/>
        <end position="80"/>
    </location>
</feature>
<organism evidence="4 5">
    <name type="scientific">Camellia sinensis</name>
    <name type="common">Tea plant</name>
    <name type="synonym">Thea sinensis</name>
    <dbReference type="NCBI Taxonomy" id="4442"/>
    <lineage>
        <taxon>Eukaryota</taxon>
        <taxon>Viridiplantae</taxon>
        <taxon>Streptophyta</taxon>
        <taxon>Embryophyta</taxon>
        <taxon>Tracheophyta</taxon>
        <taxon>Spermatophyta</taxon>
        <taxon>Magnoliopsida</taxon>
        <taxon>eudicotyledons</taxon>
        <taxon>Gunneridae</taxon>
        <taxon>Pentapetalae</taxon>
        <taxon>asterids</taxon>
        <taxon>Ericales</taxon>
        <taxon>Theaceae</taxon>
        <taxon>Camellia</taxon>
    </lineage>
</organism>
<reference evidence="5" key="1">
    <citation type="journal article" date="2020" name="Nat. Commun.">
        <title>Genome assembly of wild tea tree DASZ reveals pedigree and selection history of tea varieties.</title>
        <authorList>
            <person name="Zhang W."/>
            <person name="Zhang Y."/>
            <person name="Qiu H."/>
            <person name="Guo Y."/>
            <person name="Wan H."/>
            <person name="Zhang X."/>
            <person name="Scossa F."/>
            <person name="Alseekh S."/>
            <person name="Zhang Q."/>
            <person name="Wang P."/>
            <person name="Xu L."/>
            <person name="Schmidt M.H."/>
            <person name="Jia X."/>
            <person name="Li D."/>
            <person name="Zhu A."/>
            <person name="Guo F."/>
            <person name="Chen W."/>
            <person name="Ni D."/>
            <person name="Usadel B."/>
            <person name="Fernie A.R."/>
            <person name="Wen W."/>
        </authorList>
    </citation>
    <scope>NUCLEOTIDE SEQUENCE [LARGE SCALE GENOMIC DNA]</scope>
    <source>
        <strain evidence="5">cv. G240</strain>
    </source>
</reference>
<protein>
    <recommendedName>
        <fullName evidence="3">Ubiquitin carboxyl-terminal hydrolase 7 ICP0-binding domain-containing protein</fullName>
    </recommendedName>
</protein>
<dbReference type="Proteomes" id="UP000593564">
    <property type="component" value="Unassembled WGS sequence"/>
</dbReference>
<evidence type="ECO:0000313" key="4">
    <source>
        <dbReference type="EMBL" id="KAF5955274.1"/>
    </source>
</evidence>
<evidence type="ECO:0000256" key="2">
    <source>
        <dbReference type="SAM" id="MobiDB-lite"/>
    </source>
</evidence>
<gene>
    <name evidence="4" type="ORF">HYC85_008130</name>
</gene>
<name>A0A7J7HTA8_CAMSI</name>